<evidence type="ECO:0000256" key="2">
    <source>
        <dbReference type="SAM" id="SignalP"/>
    </source>
</evidence>
<evidence type="ECO:0000256" key="1">
    <source>
        <dbReference type="SAM" id="MobiDB-lite"/>
    </source>
</evidence>
<gene>
    <name evidence="3" type="ORF">BE08_26040</name>
</gene>
<proteinExistence type="predicted"/>
<reference evidence="3 4" key="1">
    <citation type="submission" date="2014-02" db="EMBL/GenBank/DDBJ databases">
        <title>The small core and large imbalanced accessory genome model reveals a collaborative survival strategy of Sorangium cellulosum strains in nature.</title>
        <authorList>
            <person name="Han K."/>
            <person name="Peng R."/>
            <person name="Blom J."/>
            <person name="Li Y.-Z."/>
        </authorList>
    </citation>
    <scope>NUCLEOTIDE SEQUENCE [LARGE SCALE GENOMIC DNA]</scope>
    <source>
        <strain evidence="3 4">So0157-25</strain>
    </source>
</reference>
<comment type="caution">
    <text evidence="3">The sequence shown here is derived from an EMBL/GenBank/DDBJ whole genome shotgun (WGS) entry which is preliminary data.</text>
</comment>
<organism evidence="3 4">
    <name type="scientific">Sorangium cellulosum</name>
    <name type="common">Polyangium cellulosum</name>
    <dbReference type="NCBI Taxonomy" id="56"/>
    <lineage>
        <taxon>Bacteria</taxon>
        <taxon>Pseudomonadati</taxon>
        <taxon>Myxococcota</taxon>
        <taxon>Polyangia</taxon>
        <taxon>Polyangiales</taxon>
        <taxon>Polyangiaceae</taxon>
        <taxon>Sorangium</taxon>
    </lineage>
</organism>
<evidence type="ECO:0008006" key="5">
    <source>
        <dbReference type="Google" id="ProtNLM"/>
    </source>
</evidence>
<dbReference type="Proteomes" id="UP000075420">
    <property type="component" value="Unassembled WGS sequence"/>
</dbReference>
<feature type="chain" id="PRO_5007565315" description="SGNH hydrolase-type esterase domain-containing protein" evidence="2">
    <location>
        <begin position="30"/>
        <end position="321"/>
    </location>
</feature>
<keyword evidence="2" id="KW-0732">Signal</keyword>
<name>A0A150P7M6_SORCE</name>
<dbReference type="AlphaFoldDB" id="A0A150P7M6"/>
<feature type="signal peptide" evidence="2">
    <location>
        <begin position="1"/>
        <end position="29"/>
    </location>
</feature>
<evidence type="ECO:0000313" key="3">
    <source>
        <dbReference type="EMBL" id="KYF51714.1"/>
    </source>
</evidence>
<sequence>MSKKLLVSAGAFVVALGALFIPVEGSAPAATGPIPKAGSLDLSAYSTARPDAPLDLLFIHHSVGGQMLTDPGPEKEKASCVYETHPNGGGLKKKLAAQGYRVHEASYGSEIGEDTDLFHWAPKFRDKMDKVLRVALNDQMHPEGVVNRIVVFKSCYPNNRFVGEGTAPGNPAGPELTVWNAKATLASLLPEFAKRKDTLFVYVTAPANVLKRPKEPFWKWTTKQILGRPSAAQVAQRQADLARSFNNWVKSPDGWLSGYPEKNLVVFDYYDVLTNKGESNFSQYGSEGGTDNHPSREGNEKAADEFVPFLNQAVRRMGFSP</sequence>
<accession>A0A150P7M6</accession>
<protein>
    <recommendedName>
        <fullName evidence="5">SGNH hydrolase-type esterase domain-containing protein</fullName>
    </recommendedName>
</protein>
<dbReference type="EMBL" id="JELY01002735">
    <property type="protein sequence ID" value="KYF51714.1"/>
    <property type="molecule type" value="Genomic_DNA"/>
</dbReference>
<feature type="region of interest" description="Disordered" evidence="1">
    <location>
        <begin position="281"/>
        <end position="303"/>
    </location>
</feature>
<feature type="compositionally biased region" description="Basic and acidic residues" evidence="1">
    <location>
        <begin position="293"/>
        <end position="303"/>
    </location>
</feature>
<evidence type="ECO:0000313" key="4">
    <source>
        <dbReference type="Proteomes" id="UP000075420"/>
    </source>
</evidence>